<dbReference type="RefSeq" id="WP_073195804.1">
    <property type="nucleotide sequence ID" value="NZ_FQXO01000018.1"/>
</dbReference>
<dbReference type="OrthoDB" id="1953575at2"/>
<dbReference type="EMBL" id="FQXO01000018">
    <property type="protein sequence ID" value="SHH46604.1"/>
    <property type="molecule type" value="Genomic_DNA"/>
</dbReference>
<keyword evidence="1" id="KW-0472">Membrane</keyword>
<keyword evidence="1" id="KW-1133">Transmembrane helix</keyword>
<name>A0A1M5T7B4_9FIRM</name>
<accession>A0A1M5T7B4</accession>
<evidence type="ECO:0000313" key="3">
    <source>
        <dbReference type="Proteomes" id="UP000183967"/>
    </source>
</evidence>
<evidence type="ECO:0000313" key="2">
    <source>
        <dbReference type="EMBL" id="SHH46604.1"/>
    </source>
</evidence>
<keyword evidence="3" id="KW-1185">Reference proteome</keyword>
<protein>
    <submittedName>
        <fullName evidence="2">Uncharacterized protein</fullName>
    </submittedName>
</protein>
<sequence length="170" mass="20007">MRNVIKEVITKKPKPFWEVILMVLTFVVGVNFLITLCNKLGKKYAGLASIAILILSIVICMFIIKRLLECYTYILVDDELLFEKNVGKKNNLILKVPIDDIKIIRPYRELENDENIAYTYKFICDREYDKFYFAEFEKEGKRYRLIFKPSDRLLKALGNKVLNNAESWGH</sequence>
<gene>
    <name evidence="2" type="ORF">SAMN02745135_00886</name>
</gene>
<proteinExistence type="predicted"/>
<evidence type="ECO:0000256" key="1">
    <source>
        <dbReference type="SAM" id="Phobius"/>
    </source>
</evidence>
<dbReference type="Proteomes" id="UP000183967">
    <property type="component" value="Unassembled WGS sequence"/>
</dbReference>
<keyword evidence="1" id="KW-0812">Transmembrane</keyword>
<feature type="transmembrane region" description="Helical" evidence="1">
    <location>
        <begin position="44"/>
        <end position="64"/>
    </location>
</feature>
<dbReference type="AlphaFoldDB" id="A0A1M5T7B4"/>
<reference evidence="3" key="1">
    <citation type="submission" date="2016-11" db="EMBL/GenBank/DDBJ databases">
        <authorList>
            <person name="Varghese N."/>
            <person name="Submissions S."/>
        </authorList>
    </citation>
    <scope>NUCLEOTIDE SEQUENCE [LARGE SCALE GENOMIC DNA]</scope>
    <source>
        <strain evidence="3">DSM 13643</strain>
    </source>
</reference>
<feature type="transmembrane region" description="Helical" evidence="1">
    <location>
        <begin position="16"/>
        <end position="37"/>
    </location>
</feature>
<organism evidence="2 3">
    <name type="scientific">Caloranaerobacter azorensis DSM 13643</name>
    <dbReference type="NCBI Taxonomy" id="1121264"/>
    <lineage>
        <taxon>Bacteria</taxon>
        <taxon>Bacillati</taxon>
        <taxon>Bacillota</taxon>
        <taxon>Tissierellia</taxon>
        <taxon>Tissierellales</taxon>
        <taxon>Thermohalobacteraceae</taxon>
        <taxon>Caloranaerobacter</taxon>
    </lineage>
</organism>